<evidence type="ECO:0000313" key="1">
    <source>
        <dbReference type="EMBL" id="SDM29037.1"/>
    </source>
</evidence>
<organism evidence="1 2">
    <name type="scientific">Oryzisolibacter propanilivorax</name>
    <dbReference type="NCBI Taxonomy" id="1527607"/>
    <lineage>
        <taxon>Bacteria</taxon>
        <taxon>Pseudomonadati</taxon>
        <taxon>Pseudomonadota</taxon>
        <taxon>Betaproteobacteria</taxon>
        <taxon>Burkholderiales</taxon>
        <taxon>Comamonadaceae</taxon>
        <taxon>Oryzisolibacter</taxon>
    </lineage>
</organism>
<sequence length="203" mass="22324">MQQHAWDPARFDALYGRSDDPWALEGSWYEQRKRALLLASLPQRHYASAFEPGCAQGLLTEQLAQRCDLLLAGDCAPRALASAARRLQGRTGVRLEHIALPQDWPEQGFDLVVLSELLYYLSPVQLDLVVARLLATPGAALTLVACHWCPRIEGCALSGAEVHARLRTALPWPLACSVDDADFALDVWVRGGNASLAQEEGRI</sequence>
<accession>A0A1G9S193</accession>
<gene>
    <name evidence="1" type="ORF">SAMN05428957_10430</name>
</gene>
<dbReference type="SUPFAM" id="SSF53335">
    <property type="entry name" value="S-adenosyl-L-methionine-dependent methyltransferases"/>
    <property type="match status" value="1"/>
</dbReference>
<dbReference type="Pfam" id="PF05401">
    <property type="entry name" value="NodS"/>
    <property type="match status" value="1"/>
</dbReference>
<name>A0A1G9S193_9BURK</name>
<dbReference type="GO" id="GO:0008757">
    <property type="term" value="F:S-adenosylmethionine-dependent methyltransferase activity"/>
    <property type="evidence" value="ECO:0007669"/>
    <property type="project" value="InterPro"/>
</dbReference>
<dbReference type="InterPro" id="IPR029063">
    <property type="entry name" value="SAM-dependent_MTases_sf"/>
</dbReference>
<dbReference type="EMBL" id="FNHP01000004">
    <property type="protein sequence ID" value="SDM29037.1"/>
    <property type="molecule type" value="Genomic_DNA"/>
</dbReference>
<dbReference type="STRING" id="1527607.SAMN05428957_10430"/>
<reference evidence="2" key="1">
    <citation type="submission" date="2016-10" db="EMBL/GenBank/DDBJ databases">
        <authorList>
            <person name="Varghese N."/>
            <person name="Submissions S."/>
        </authorList>
    </citation>
    <scope>NUCLEOTIDE SEQUENCE [LARGE SCALE GENOMIC DNA]</scope>
    <source>
        <strain evidence="2">EPL6</strain>
    </source>
</reference>
<dbReference type="RefSeq" id="WP_091568711.1">
    <property type="nucleotide sequence ID" value="NZ_FNHP01000004.1"/>
</dbReference>
<evidence type="ECO:0000313" key="2">
    <source>
        <dbReference type="Proteomes" id="UP000198552"/>
    </source>
</evidence>
<dbReference type="GO" id="GO:0009312">
    <property type="term" value="P:oligosaccharide biosynthetic process"/>
    <property type="evidence" value="ECO:0007669"/>
    <property type="project" value="InterPro"/>
</dbReference>
<dbReference type="InterPro" id="IPR008715">
    <property type="entry name" value="SAM-MeTfrase_NodS-like"/>
</dbReference>
<dbReference type="OrthoDB" id="116799at2"/>
<proteinExistence type="predicted"/>
<dbReference type="Gene3D" id="3.40.50.150">
    <property type="entry name" value="Vaccinia Virus protein VP39"/>
    <property type="match status" value="1"/>
</dbReference>
<keyword evidence="2" id="KW-1185">Reference proteome</keyword>
<dbReference type="AlphaFoldDB" id="A0A1G9S193"/>
<dbReference type="Proteomes" id="UP000198552">
    <property type="component" value="Unassembled WGS sequence"/>
</dbReference>
<protein>
    <submittedName>
        <fullName evidence="1">Nodulation protein S (NodS)</fullName>
    </submittedName>
</protein>